<sequence length="319" mass="35452">MEDATTAIRYWCHMCSRSVNPIIEGEIINCNFCQSGFVEEMDETPDQITNDHPPQTHQQAAESLWAPILLGMMNDQRSSESNLENEDNNDNDDDNDNDDGDDDGDGDEGQINDGEFDLERHLEEIMRRRRRHSAAILDLLQGIRAGLSVESENNEDSELVVLINSFNQRVRIQDSLDASSVPSGSLGDYFIGPGFEMLLQRLAENDPNNRYGTPPATKEAVESLETVRVEESLVQCSVCLDDFEVGVEAKEMPCKHMFHGECLLPWLELHSSCPVCRYLLPTGDDDGEGKTDAETSSNVSMENNGTSVDSSSNNPSVND</sequence>
<dbReference type="SUPFAM" id="SSF57850">
    <property type="entry name" value="RING/U-box"/>
    <property type="match status" value="1"/>
</dbReference>
<dbReference type="GO" id="GO:0008270">
    <property type="term" value="F:zinc ion binding"/>
    <property type="evidence" value="ECO:0007669"/>
    <property type="project" value="UniProtKB-KW"/>
</dbReference>
<dbReference type="Pfam" id="PF14369">
    <property type="entry name" value="Zn_ribbon_19"/>
    <property type="match status" value="1"/>
</dbReference>
<keyword evidence="3" id="KW-0808">Transferase</keyword>
<evidence type="ECO:0000256" key="3">
    <source>
        <dbReference type="ARBA" id="ARBA00022679"/>
    </source>
</evidence>
<evidence type="ECO:0000256" key="7">
    <source>
        <dbReference type="ARBA" id="ARBA00022833"/>
    </source>
</evidence>
<name>A0ABC8K073_ERUVS</name>
<feature type="compositionally biased region" description="Polar residues" evidence="9">
    <location>
        <begin position="294"/>
        <end position="306"/>
    </location>
</feature>
<evidence type="ECO:0000259" key="10">
    <source>
        <dbReference type="PROSITE" id="PS50089"/>
    </source>
</evidence>
<keyword evidence="12" id="KW-1185">Reference proteome</keyword>
<dbReference type="PANTHER" id="PTHR15710:SF168">
    <property type="entry name" value="RING-TYPE E3 UBIQUITIN TRANSFERASE"/>
    <property type="match status" value="1"/>
</dbReference>
<reference evidence="11 12" key="1">
    <citation type="submission" date="2022-03" db="EMBL/GenBank/DDBJ databases">
        <authorList>
            <person name="Macdonald S."/>
            <person name="Ahmed S."/>
            <person name="Newling K."/>
        </authorList>
    </citation>
    <scope>NUCLEOTIDE SEQUENCE [LARGE SCALE GENOMIC DNA]</scope>
</reference>
<organism evidence="11 12">
    <name type="scientific">Eruca vesicaria subsp. sativa</name>
    <name type="common">Garden rocket</name>
    <name type="synonym">Eruca sativa</name>
    <dbReference type="NCBI Taxonomy" id="29727"/>
    <lineage>
        <taxon>Eukaryota</taxon>
        <taxon>Viridiplantae</taxon>
        <taxon>Streptophyta</taxon>
        <taxon>Embryophyta</taxon>
        <taxon>Tracheophyta</taxon>
        <taxon>Spermatophyta</taxon>
        <taxon>Magnoliopsida</taxon>
        <taxon>eudicotyledons</taxon>
        <taxon>Gunneridae</taxon>
        <taxon>Pentapetalae</taxon>
        <taxon>rosids</taxon>
        <taxon>malvids</taxon>
        <taxon>Brassicales</taxon>
        <taxon>Brassicaceae</taxon>
        <taxon>Brassiceae</taxon>
        <taxon>Eruca</taxon>
    </lineage>
</organism>
<dbReference type="FunFam" id="3.30.40.10:FF:000022">
    <property type="entry name" value="E3 ubiquitin-protein ligase RING1-like"/>
    <property type="match status" value="1"/>
</dbReference>
<evidence type="ECO:0000256" key="5">
    <source>
        <dbReference type="ARBA" id="ARBA00022771"/>
    </source>
</evidence>
<dbReference type="EC" id="2.3.2.27" evidence="2"/>
<feature type="region of interest" description="Disordered" evidence="9">
    <location>
        <begin position="284"/>
        <end position="319"/>
    </location>
</feature>
<evidence type="ECO:0000313" key="12">
    <source>
        <dbReference type="Proteomes" id="UP001642260"/>
    </source>
</evidence>
<keyword evidence="6" id="KW-0833">Ubl conjugation pathway</keyword>
<accession>A0ABC8K073</accession>
<dbReference type="GO" id="GO:0061630">
    <property type="term" value="F:ubiquitin protein ligase activity"/>
    <property type="evidence" value="ECO:0007669"/>
    <property type="project" value="UniProtKB-EC"/>
</dbReference>
<dbReference type="SMART" id="SM00184">
    <property type="entry name" value="RING"/>
    <property type="match status" value="1"/>
</dbReference>
<dbReference type="AlphaFoldDB" id="A0ABC8K073"/>
<dbReference type="PANTHER" id="PTHR15710">
    <property type="entry name" value="E3 UBIQUITIN-PROTEIN LIGASE PRAJA"/>
    <property type="match status" value="1"/>
</dbReference>
<comment type="caution">
    <text evidence="11">The sequence shown here is derived from an EMBL/GenBank/DDBJ whole genome shotgun (WGS) entry which is preliminary data.</text>
</comment>
<keyword evidence="7" id="KW-0862">Zinc</keyword>
<evidence type="ECO:0000256" key="2">
    <source>
        <dbReference type="ARBA" id="ARBA00012483"/>
    </source>
</evidence>
<feature type="domain" description="RING-type" evidence="10">
    <location>
        <begin position="236"/>
        <end position="277"/>
    </location>
</feature>
<keyword evidence="4" id="KW-0479">Metal-binding</keyword>
<evidence type="ECO:0000256" key="9">
    <source>
        <dbReference type="SAM" id="MobiDB-lite"/>
    </source>
</evidence>
<evidence type="ECO:0000256" key="1">
    <source>
        <dbReference type="ARBA" id="ARBA00000900"/>
    </source>
</evidence>
<dbReference type="Pfam" id="PF13639">
    <property type="entry name" value="zf-RING_2"/>
    <property type="match status" value="1"/>
</dbReference>
<gene>
    <name evidence="11" type="ORF">ERUC_LOCUS17556</name>
</gene>
<evidence type="ECO:0000313" key="11">
    <source>
        <dbReference type="EMBL" id="CAH8349045.1"/>
    </source>
</evidence>
<protein>
    <recommendedName>
        <fullName evidence="2">RING-type E3 ubiquitin transferase</fullName>
        <ecNumber evidence="2">2.3.2.27</ecNumber>
    </recommendedName>
</protein>
<feature type="region of interest" description="Disordered" evidence="9">
    <location>
        <begin position="77"/>
        <end position="117"/>
    </location>
</feature>
<dbReference type="InterPro" id="IPR039525">
    <property type="entry name" value="RNF126-like_zinc-ribbon"/>
</dbReference>
<evidence type="ECO:0000256" key="4">
    <source>
        <dbReference type="ARBA" id="ARBA00022723"/>
    </source>
</evidence>
<comment type="catalytic activity">
    <reaction evidence="1">
        <text>S-ubiquitinyl-[E2 ubiquitin-conjugating enzyme]-L-cysteine + [acceptor protein]-L-lysine = [E2 ubiquitin-conjugating enzyme]-L-cysteine + N(6)-ubiquitinyl-[acceptor protein]-L-lysine.</text>
        <dbReference type="EC" id="2.3.2.27"/>
    </reaction>
</comment>
<proteinExistence type="predicted"/>
<dbReference type="InterPro" id="IPR013083">
    <property type="entry name" value="Znf_RING/FYVE/PHD"/>
</dbReference>
<dbReference type="InterPro" id="IPR001841">
    <property type="entry name" value="Znf_RING"/>
</dbReference>
<evidence type="ECO:0000256" key="6">
    <source>
        <dbReference type="ARBA" id="ARBA00022786"/>
    </source>
</evidence>
<dbReference type="PROSITE" id="PS50089">
    <property type="entry name" value="ZF_RING_2"/>
    <property type="match status" value="1"/>
</dbReference>
<keyword evidence="5 8" id="KW-0863">Zinc-finger</keyword>
<evidence type="ECO:0000256" key="8">
    <source>
        <dbReference type="PROSITE-ProRule" id="PRU00175"/>
    </source>
</evidence>
<dbReference type="EMBL" id="CAKOAT010162044">
    <property type="protein sequence ID" value="CAH8349045.1"/>
    <property type="molecule type" value="Genomic_DNA"/>
</dbReference>
<feature type="compositionally biased region" description="Low complexity" evidence="9">
    <location>
        <begin position="307"/>
        <end position="319"/>
    </location>
</feature>
<dbReference type="Gene3D" id="3.30.40.10">
    <property type="entry name" value="Zinc/RING finger domain, C3HC4 (zinc finger)"/>
    <property type="match status" value="1"/>
</dbReference>
<feature type="compositionally biased region" description="Acidic residues" evidence="9">
    <location>
        <begin position="83"/>
        <end position="116"/>
    </location>
</feature>
<dbReference type="Proteomes" id="UP001642260">
    <property type="component" value="Unassembled WGS sequence"/>
</dbReference>